<accession>A0AAV4PSW4</accession>
<sequence>MHHRHRCELQYLRKPFAFKFGSDEPEHLMRDARVLIACSHLSIIWRALLEHIPFCAAAWDSFICWPPLSLGR</sequence>
<organism evidence="1 2">
    <name type="scientific">Caerostris extrusa</name>
    <name type="common">Bark spider</name>
    <name type="synonym">Caerostris bankana</name>
    <dbReference type="NCBI Taxonomy" id="172846"/>
    <lineage>
        <taxon>Eukaryota</taxon>
        <taxon>Metazoa</taxon>
        <taxon>Ecdysozoa</taxon>
        <taxon>Arthropoda</taxon>
        <taxon>Chelicerata</taxon>
        <taxon>Arachnida</taxon>
        <taxon>Araneae</taxon>
        <taxon>Araneomorphae</taxon>
        <taxon>Entelegynae</taxon>
        <taxon>Araneoidea</taxon>
        <taxon>Araneidae</taxon>
        <taxon>Caerostris</taxon>
    </lineage>
</organism>
<name>A0AAV4PSW4_CAEEX</name>
<protein>
    <submittedName>
        <fullName evidence="1">Uncharacterized protein</fullName>
    </submittedName>
</protein>
<comment type="caution">
    <text evidence="1">The sequence shown here is derived from an EMBL/GenBank/DDBJ whole genome shotgun (WGS) entry which is preliminary data.</text>
</comment>
<keyword evidence="2" id="KW-1185">Reference proteome</keyword>
<dbReference type="AlphaFoldDB" id="A0AAV4PSW4"/>
<reference evidence="1 2" key="1">
    <citation type="submission" date="2021-06" db="EMBL/GenBank/DDBJ databases">
        <title>Caerostris extrusa draft genome.</title>
        <authorList>
            <person name="Kono N."/>
            <person name="Arakawa K."/>
        </authorList>
    </citation>
    <scope>NUCLEOTIDE SEQUENCE [LARGE SCALE GENOMIC DNA]</scope>
</reference>
<evidence type="ECO:0000313" key="1">
    <source>
        <dbReference type="EMBL" id="GIY00210.1"/>
    </source>
</evidence>
<evidence type="ECO:0000313" key="2">
    <source>
        <dbReference type="Proteomes" id="UP001054945"/>
    </source>
</evidence>
<dbReference type="GO" id="GO:0004930">
    <property type="term" value="F:G protein-coupled receptor activity"/>
    <property type="evidence" value="ECO:0007669"/>
    <property type="project" value="InterPro"/>
</dbReference>
<dbReference type="EMBL" id="BPLR01005156">
    <property type="protein sequence ID" value="GIY00210.1"/>
    <property type="molecule type" value="Genomic_DNA"/>
</dbReference>
<dbReference type="SUPFAM" id="SSF111418">
    <property type="entry name" value="Hormone receptor domain"/>
    <property type="match status" value="1"/>
</dbReference>
<dbReference type="InterPro" id="IPR036445">
    <property type="entry name" value="GPCR_2_extracell_dom_sf"/>
</dbReference>
<gene>
    <name evidence="1" type="ORF">CEXT_624661</name>
</gene>
<dbReference type="GO" id="GO:0016020">
    <property type="term" value="C:membrane"/>
    <property type="evidence" value="ECO:0007669"/>
    <property type="project" value="InterPro"/>
</dbReference>
<proteinExistence type="predicted"/>
<dbReference type="Proteomes" id="UP001054945">
    <property type="component" value="Unassembled WGS sequence"/>
</dbReference>